<keyword evidence="3" id="KW-1003">Cell membrane</keyword>
<dbReference type="STRING" id="500633.CLOHIR_00540"/>
<feature type="transmembrane region" description="Helical" evidence="7">
    <location>
        <begin position="356"/>
        <end position="377"/>
    </location>
</feature>
<organism evidence="8 9">
    <name type="scientific">Peptacetobacter hiranonis (strain DSM 13275 / JCM 10541 / KCTC 15199 / TO-931)</name>
    <name type="common">Clostridium hiranonis</name>
    <dbReference type="NCBI Taxonomy" id="500633"/>
    <lineage>
        <taxon>Bacteria</taxon>
        <taxon>Bacillati</taxon>
        <taxon>Bacillota</taxon>
        <taxon>Clostridia</taxon>
        <taxon>Peptostreptococcales</taxon>
        <taxon>Peptostreptococcaceae</taxon>
        <taxon>Peptacetobacter</taxon>
    </lineage>
</organism>
<accession>B6FXE1</accession>
<feature type="transmembrane region" description="Helical" evidence="7">
    <location>
        <begin position="415"/>
        <end position="437"/>
    </location>
</feature>
<dbReference type="Pfam" id="PF01554">
    <property type="entry name" value="MatE"/>
    <property type="match status" value="2"/>
</dbReference>
<dbReference type="HOGENOM" id="CLU_012893_0_1_9"/>
<evidence type="ECO:0000256" key="3">
    <source>
        <dbReference type="ARBA" id="ARBA00022475"/>
    </source>
</evidence>
<keyword evidence="5 7" id="KW-1133">Transmembrane helix</keyword>
<dbReference type="eggNOG" id="COG0534">
    <property type="taxonomic scope" value="Bacteria"/>
</dbReference>
<comment type="caution">
    <text evidence="8">The sequence shown here is derived from an EMBL/GenBank/DDBJ whole genome shotgun (WGS) entry which is preliminary data.</text>
</comment>
<dbReference type="EMBL" id="ABWP01000020">
    <property type="protein sequence ID" value="EEA85791.1"/>
    <property type="molecule type" value="Genomic_DNA"/>
</dbReference>
<proteinExistence type="predicted"/>
<dbReference type="Proteomes" id="UP000003178">
    <property type="component" value="Unassembled WGS sequence"/>
</dbReference>
<dbReference type="GO" id="GO:0005886">
    <property type="term" value="C:plasma membrane"/>
    <property type="evidence" value="ECO:0007669"/>
    <property type="project" value="UniProtKB-SubCell"/>
</dbReference>
<evidence type="ECO:0000256" key="4">
    <source>
        <dbReference type="ARBA" id="ARBA00022692"/>
    </source>
</evidence>
<dbReference type="AlphaFoldDB" id="B6FXE1"/>
<reference evidence="8 9" key="1">
    <citation type="submission" date="2008-09" db="EMBL/GenBank/DDBJ databases">
        <authorList>
            <person name="Fulton L."/>
            <person name="Clifton S."/>
            <person name="Fulton B."/>
            <person name="Xu J."/>
            <person name="Minx P."/>
            <person name="Pepin K.H."/>
            <person name="Johnson M."/>
            <person name="Thiruvilangam P."/>
            <person name="Bhonagiri V."/>
            <person name="Nash W.E."/>
            <person name="Mardis E.R."/>
            <person name="Wilson R.K."/>
        </authorList>
    </citation>
    <scope>NUCLEOTIDE SEQUENCE [LARGE SCALE GENOMIC DNA]</scope>
    <source>
        <strain evidence="8 9">DSM 13275</strain>
    </source>
</reference>
<evidence type="ECO:0000256" key="1">
    <source>
        <dbReference type="ARBA" id="ARBA00004651"/>
    </source>
</evidence>
<evidence type="ECO:0000313" key="9">
    <source>
        <dbReference type="Proteomes" id="UP000003178"/>
    </source>
</evidence>
<dbReference type="GO" id="GO:0042910">
    <property type="term" value="F:xenobiotic transmembrane transporter activity"/>
    <property type="evidence" value="ECO:0007669"/>
    <property type="project" value="InterPro"/>
</dbReference>
<evidence type="ECO:0000256" key="2">
    <source>
        <dbReference type="ARBA" id="ARBA00022448"/>
    </source>
</evidence>
<keyword evidence="4 7" id="KW-0812">Transmembrane</keyword>
<dbReference type="PANTHER" id="PTHR43549">
    <property type="entry name" value="MULTIDRUG RESISTANCE PROTEIN YPNP-RELATED"/>
    <property type="match status" value="1"/>
</dbReference>
<reference evidence="8 9" key="2">
    <citation type="submission" date="2008-10" db="EMBL/GenBank/DDBJ databases">
        <title>Draft genome sequence of Clostridium hiranonis (DSM 13275).</title>
        <authorList>
            <person name="Sudarsanam P."/>
            <person name="Ley R."/>
            <person name="Guruge J."/>
            <person name="Turnbaugh P.J."/>
            <person name="Mahowald M."/>
            <person name="Liep D."/>
            <person name="Gordon J."/>
        </authorList>
    </citation>
    <scope>NUCLEOTIDE SEQUENCE [LARGE SCALE GENOMIC DNA]</scope>
    <source>
        <strain evidence="8 9">DSM 13275</strain>
    </source>
</reference>
<feature type="transmembrane region" description="Helical" evidence="7">
    <location>
        <begin position="56"/>
        <end position="77"/>
    </location>
</feature>
<evidence type="ECO:0000256" key="5">
    <source>
        <dbReference type="ARBA" id="ARBA00022989"/>
    </source>
</evidence>
<dbReference type="PANTHER" id="PTHR43549:SF2">
    <property type="entry name" value="MULTIDRUG RESISTANCE PROTEIN NORM-RELATED"/>
    <property type="match status" value="1"/>
</dbReference>
<feature type="transmembrane region" description="Helical" evidence="7">
    <location>
        <begin position="194"/>
        <end position="216"/>
    </location>
</feature>
<dbReference type="GO" id="GO:0015297">
    <property type="term" value="F:antiporter activity"/>
    <property type="evidence" value="ECO:0007669"/>
    <property type="project" value="InterPro"/>
</dbReference>
<feature type="transmembrane region" description="Helical" evidence="7">
    <location>
        <begin position="318"/>
        <end position="336"/>
    </location>
</feature>
<evidence type="ECO:0000256" key="7">
    <source>
        <dbReference type="SAM" id="Phobius"/>
    </source>
</evidence>
<protein>
    <submittedName>
        <fullName evidence="8">MATE efflux family protein</fullName>
    </submittedName>
</protein>
<evidence type="ECO:0000313" key="8">
    <source>
        <dbReference type="EMBL" id="EEA85791.1"/>
    </source>
</evidence>
<sequence>MAEENKMGVMPINKLLITMSLPIMISMLVQALYNIVDSMFVAQINEDALTAVSLAFPIQNLMIAVATGTGVGINALLSRSLGEKNRKQASAAANNGVFLAIMSWVAFLVIGMLFSRPFFIMQNAGERITEYGITYMTICCSLSFGIFLQITFERILQATGRTFYSMISQLTGAIVNIILDPIFIFGLFGAPKLGVAGAAIATVFGQMSAMTLAMFFNHKINHDIDLHFRSFRPSLNIIVKIYRVGIPSIIMASISSVMTFGMNQILLTFTKTSAAFFGVYIKLQSFVYMPVFGLNNGLVPIVSYNYGAQNRKRILKSIKLATTYAIGIMIFGTVLFECAPKVLLGIFNPSEEMIRIGVPGLRIIATHFILASVSIVLSTVFQALNQSSFSLIISVARQLFVLLPVAYFMSKTGNINFVWLSYPIAEIVSLVICLGFFKKIYDEKIKHIPDGATC</sequence>
<feature type="transmembrane region" description="Helical" evidence="7">
    <location>
        <begin position="286"/>
        <end position="306"/>
    </location>
</feature>
<feature type="transmembrane region" description="Helical" evidence="7">
    <location>
        <begin position="12"/>
        <end position="36"/>
    </location>
</feature>
<feature type="transmembrane region" description="Helical" evidence="7">
    <location>
        <begin position="389"/>
        <end position="409"/>
    </location>
</feature>
<keyword evidence="6 7" id="KW-0472">Membrane</keyword>
<name>B6FXE1_PEPHT</name>
<comment type="subcellular location">
    <subcellularLocation>
        <location evidence="1">Cell membrane</location>
        <topology evidence="1">Multi-pass membrane protein</topology>
    </subcellularLocation>
</comment>
<dbReference type="InterPro" id="IPR052031">
    <property type="entry name" value="Membrane_Transporter-Flippase"/>
</dbReference>
<keyword evidence="9" id="KW-1185">Reference proteome</keyword>
<dbReference type="CDD" id="cd13144">
    <property type="entry name" value="MATE_like_4"/>
    <property type="match status" value="1"/>
</dbReference>
<feature type="transmembrane region" description="Helical" evidence="7">
    <location>
        <begin position="97"/>
        <end position="119"/>
    </location>
</feature>
<dbReference type="InterPro" id="IPR048279">
    <property type="entry name" value="MdtK-like"/>
</dbReference>
<feature type="transmembrane region" description="Helical" evidence="7">
    <location>
        <begin position="131"/>
        <end position="151"/>
    </location>
</feature>
<dbReference type="PIRSF" id="PIRSF006603">
    <property type="entry name" value="DinF"/>
    <property type="match status" value="1"/>
</dbReference>
<dbReference type="RefSeq" id="WP_006439469.1">
    <property type="nucleotide sequence ID" value="NZ_DS995355.1"/>
</dbReference>
<feature type="transmembrane region" description="Helical" evidence="7">
    <location>
        <begin position="163"/>
        <end position="188"/>
    </location>
</feature>
<feature type="transmembrane region" description="Helical" evidence="7">
    <location>
        <begin position="237"/>
        <end position="266"/>
    </location>
</feature>
<gene>
    <name evidence="8" type="ORF">CLOHIR_00540</name>
</gene>
<dbReference type="InterPro" id="IPR002528">
    <property type="entry name" value="MATE_fam"/>
</dbReference>
<keyword evidence="2" id="KW-0813">Transport</keyword>
<dbReference type="NCBIfam" id="TIGR00797">
    <property type="entry name" value="matE"/>
    <property type="match status" value="1"/>
</dbReference>
<evidence type="ECO:0000256" key="6">
    <source>
        <dbReference type="ARBA" id="ARBA00023136"/>
    </source>
</evidence>
<dbReference type="OrthoDB" id="9811110at2"/>